<dbReference type="AlphaFoldDB" id="A0A915DLM7"/>
<sequence length="125" mass="14068">MTLFYKEVRHLRRKTSCQLDLRKSAKMLSKTLQKHMTLNATFVLVGSIGELRVDQILMGFQETLRETVEAQCKTTTKDGGGKDVGAYTRVTTGCDWIKEITQGEVKCLDMFKEPLIPEPTPSEAA</sequence>
<proteinExistence type="predicted"/>
<reference evidence="2" key="1">
    <citation type="submission" date="2022-11" db="UniProtKB">
        <authorList>
            <consortium name="WormBaseParasite"/>
        </authorList>
    </citation>
    <scope>IDENTIFICATION</scope>
</reference>
<keyword evidence="1" id="KW-1185">Reference proteome</keyword>
<dbReference type="Proteomes" id="UP000887574">
    <property type="component" value="Unplaced"/>
</dbReference>
<organism evidence="1 2">
    <name type="scientific">Ditylenchus dipsaci</name>
    <dbReference type="NCBI Taxonomy" id="166011"/>
    <lineage>
        <taxon>Eukaryota</taxon>
        <taxon>Metazoa</taxon>
        <taxon>Ecdysozoa</taxon>
        <taxon>Nematoda</taxon>
        <taxon>Chromadorea</taxon>
        <taxon>Rhabditida</taxon>
        <taxon>Tylenchina</taxon>
        <taxon>Tylenchomorpha</taxon>
        <taxon>Sphaerularioidea</taxon>
        <taxon>Anguinidae</taxon>
        <taxon>Anguininae</taxon>
        <taxon>Ditylenchus</taxon>
    </lineage>
</organism>
<accession>A0A915DLM7</accession>
<evidence type="ECO:0000313" key="2">
    <source>
        <dbReference type="WBParaSite" id="jg20805"/>
    </source>
</evidence>
<dbReference type="WBParaSite" id="jg20805">
    <property type="protein sequence ID" value="jg20805"/>
    <property type="gene ID" value="jg20805"/>
</dbReference>
<name>A0A915DLM7_9BILA</name>
<evidence type="ECO:0000313" key="1">
    <source>
        <dbReference type="Proteomes" id="UP000887574"/>
    </source>
</evidence>
<protein>
    <submittedName>
        <fullName evidence="2">Pectinesterase inhibitor domain-containing protein</fullName>
    </submittedName>
</protein>